<accession>E4YFB8</accession>
<organism evidence="2">
    <name type="scientific">Oikopleura dioica</name>
    <name type="common">Tunicate</name>
    <dbReference type="NCBI Taxonomy" id="34765"/>
    <lineage>
        <taxon>Eukaryota</taxon>
        <taxon>Metazoa</taxon>
        <taxon>Chordata</taxon>
        <taxon>Tunicata</taxon>
        <taxon>Appendicularia</taxon>
        <taxon>Copelata</taxon>
        <taxon>Oikopleuridae</taxon>
        <taxon>Oikopleura</taxon>
    </lineage>
</organism>
<reference evidence="2" key="1">
    <citation type="journal article" date="2010" name="Science">
        <title>Plasticity of animal genome architecture unmasked by rapid evolution of a pelagic tunicate.</title>
        <authorList>
            <person name="Denoeud F."/>
            <person name="Henriet S."/>
            <person name="Mungpakdee S."/>
            <person name="Aury J.M."/>
            <person name="Da Silva C."/>
            <person name="Brinkmann H."/>
            <person name="Mikhaleva J."/>
            <person name="Olsen L.C."/>
            <person name="Jubin C."/>
            <person name="Canestro C."/>
            <person name="Bouquet J.M."/>
            <person name="Danks G."/>
            <person name="Poulain J."/>
            <person name="Campsteijn C."/>
            <person name="Adamski M."/>
            <person name="Cross I."/>
            <person name="Yadetie F."/>
            <person name="Muffato M."/>
            <person name="Louis A."/>
            <person name="Butcher S."/>
            <person name="Tsagkogeorga G."/>
            <person name="Konrad A."/>
            <person name="Singh S."/>
            <person name="Jensen M.F."/>
            <person name="Cong E.H."/>
            <person name="Eikeseth-Otteraa H."/>
            <person name="Noel B."/>
            <person name="Anthouard V."/>
            <person name="Porcel B.M."/>
            <person name="Kachouri-Lafond R."/>
            <person name="Nishino A."/>
            <person name="Ugolini M."/>
            <person name="Chourrout P."/>
            <person name="Nishida H."/>
            <person name="Aasland R."/>
            <person name="Huzurbazar S."/>
            <person name="Westhof E."/>
            <person name="Delsuc F."/>
            <person name="Lehrach H."/>
            <person name="Reinhardt R."/>
            <person name="Weissenbach J."/>
            <person name="Roy S.W."/>
            <person name="Artiguenave F."/>
            <person name="Postlethwait J.H."/>
            <person name="Manak J.R."/>
            <person name="Thompson E.M."/>
            <person name="Jaillon O."/>
            <person name="Du Pasquier L."/>
            <person name="Boudinot P."/>
            <person name="Liberles D.A."/>
            <person name="Volff J.N."/>
            <person name="Philippe H."/>
            <person name="Lenhard B."/>
            <person name="Roest Crollius H."/>
            <person name="Wincker P."/>
            <person name="Chourrout D."/>
        </authorList>
    </citation>
    <scope>NUCLEOTIDE SEQUENCE [LARGE SCALE GENOMIC DNA]</scope>
</reference>
<sequence>MKLFTSFTLFVAATSALNMFQKMREKFPGLSDEDKENLIGADMLEKLNNVEASMKDMSEEERAAKKEEIIEAIKAKFESFTDEEKMAKFAQFF</sequence>
<keyword evidence="1" id="KW-0732">Signal</keyword>
<evidence type="ECO:0000313" key="2">
    <source>
        <dbReference type="EMBL" id="CBY34187.1"/>
    </source>
</evidence>
<dbReference type="AlphaFoldDB" id="E4YFB8"/>
<proteinExistence type="predicted"/>
<dbReference type="Proteomes" id="UP000011014">
    <property type="component" value="Unassembled WGS sequence"/>
</dbReference>
<name>E4YFB8_OIKDI</name>
<feature type="signal peptide" evidence="1">
    <location>
        <begin position="1"/>
        <end position="16"/>
    </location>
</feature>
<dbReference type="EMBL" id="FN654484">
    <property type="protein sequence ID" value="CBY34187.1"/>
    <property type="molecule type" value="Genomic_DNA"/>
</dbReference>
<gene>
    <name evidence="2" type="ORF">GSOID_T00024200001</name>
</gene>
<protein>
    <submittedName>
        <fullName evidence="2">Uncharacterized protein</fullName>
    </submittedName>
</protein>
<evidence type="ECO:0000256" key="1">
    <source>
        <dbReference type="SAM" id="SignalP"/>
    </source>
</evidence>
<feature type="chain" id="PRO_5003192190" evidence="1">
    <location>
        <begin position="17"/>
        <end position="93"/>
    </location>
</feature>